<gene>
    <name evidence="1" type="ORF">OSB04_027115</name>
</gene>
<dbReference type="EMBL" id="JARYMX010000007">
    <property type="protein sequence ID" value="KAJ9540609.1"/>
    <property type="molecule type" value="Genomic_DNA"/>
</dbReference>
<evidence type="ECO:0000313" key="2">
    <source>
        <dbReference type="Proteomes" id="UP001172457"/>
    </source>
</evidence>
<name>A0AA38SEL9_9ASTR</name>
<dbReference type="GO" id="GO:0051743">
    <property type="term" value="F:red chlorophyll catabolite reductase activity"/>
    <property type="evidence" value="ECO:0007669"/>
    <property type="project" value="InterPro"/>
</dbReference>
<protein>
    <recommendedName>
        <fullName evidence="3">Red chlorophyll catabolite reductase</fullName>
    </recommendedName>
</protein>
<keyword evidence="2" id="KW-1185">Reference proteome</keyword>
<comment type="caution">
    <text evidence="1">The sequence shown here is derived from an EMBL/GenBank/DDBJ whole genome shotgun (WGS) entry which is preliminary data.</text>
</comment>
<evidence type="ECO:0008006" key="3">
    <source>
        <dbReference type="Google" id="ProtNLM"/>
    </source>
</evidence>
<dbReference type="PANTHER" id="PTHR34685">
    <property type="entry name" value="RED CHLOROPHYLL CATABOLITE REDUCTASE, CHLOROPLASTIC"/>
    <property type="match status" value="1"/>
</dbReference>
<dbReference type="InterPro" id="IPR009439">
    <property type="entry name" value="RCC_reductase"/>
</dbReference>
<proteinExistence type="predicted"/>
<dbReference type="Pfam" id="PF06405">
    <property type="entry name" value="RCC_reductase"/>
    <property type="match status" value="2"/>
</dbReference>
<dbReference type="GO" id="GO:0015996">
    <property type="term" value="P:chlorophyll catabolic process"/>
    <property type="evidence" value="ECO:0007669"/>
    <property type="project" value="TreeGrafter"/>
</dbReference>
<accession>A0AA38SEL9</accession>
<dbReference type="GO" id="GO:0009507">
    <property type="term" value="C:chloroplast"/>
    <property type="evidence" value="ECO:0007669"/>
    <property type="project" value="TreeGrafter"/>
</dbReference>
<dbReference type="Gene3D" id="3.40.1500.20">
    <property type="match status" value="2"/>
</dbReference>
<reference evidence="1" key="1">
    <citation type="submission" date="2023-03" db="EMBL/GenBank/DDBJ databases">
        <title>Chromosome-scale reference genome and RAD-based genetic map of yellow starthistle (Centaurea solstitialis) reveal putative structural variation and QTLs associated with invader traits.</title>
        <authorList>
            <person name="Reatini B."/>
            <person name="Cang F.A."/>
            <person name="Jiang Q."/>
            <person name="Mckibben M.T.W."/>
            <person name="Barker M.S."/>
            <person name="Rieseberg L.H."/>
            <person name="Dlugosch K.M."/>
        </authorList>
    </citation>
    <scope>NUCLEOTIDE SEQUENCE</scope>
    <source>
        <strain evidence="1">CAN-66</strain>
        <tissue evidence="1">Leaf</tissue>
    </source>
</reference>
<dbReference type="Proteomes" id="UP001172457">
    <property type="component" value="Chromosome 7"/>
</dbReference>
<sequence>MAAIAAHFFYSSPSFQNSSYSPPPFRHRFSCSASSSPQHGGRRGFMDFPYVSSPHKDLMVDLVSTVETRLDSFLNPCTLPPDVQSYQNETGTARAAIHLRSGVQSSLIDFVLGSWLHCELPSGGALNITSLSAYLNSSTDAPNFLVELIQSSPTSMVLILDLPPRKDLVLDPDYLKTFYEDTHLEQHRQHLEKLSEVRPYFSSSLYIRSVVSPTAILVRIETERLEEMIQTHVAPIAKEVLKTWLDVCAFGERTVDESEKAYLKKRDEMSKSKTIEIDLGSNLPRLFGQETANRVLEALREDLARSFDLNGNDTVLNDGGIFDDCSHIDTLWMLAAANKDHVEVKFGVCKLRCEIGKTMAVIATQFSLSSFFYSSPSLQNSPYSSPLRRRFSCSASLSVPQHDVRRGFMDFPYVSAPHKDLMVDLIDSVLGSWLHCELPSGGALNITSLLAYLNSSTDAPNLLLDLIQSSPTSTVLILDLPPRKDLVLDPEYLKTFYEDTRLDRHRQHLEKLPEVRPYLSSSLYLRLVVSPTAIQVRIETEWPEEMIQTHVESKAYLKKRQEMSKSKIVEIDLASNLPRLFEQD</sequence>
<evidence type="ECO:0000313" key="1">
    <source>
        <dbReference type="EMBL" id="KAJ9540609.1"/>
    </source>
</evidence>
<organism evidence="1 2">
    <name type="scientific">Centaurea solstitialis</name>
    <name type="common">yellow star-thistle</name>
    <dbReference type="NCBI Taxonomy" id="347529"/>
    <lineage>
        <taxon>Eukaryota</taxon>
        <taxon>Viridiplantae</taxon>
        <taxon>Streptophyta</taxon>
        <taxon>Embryophyta</taxon>
        <taxon>Tracheophyta</taxon>
        <taxon>Spermatophyta</taxon>
        <taxon>Magnoliopsida</taxon>
        <taxon>eudicotyledons</taxon>
        <taxon>Gunneridae</taxon>
        <taxon>Pentapetalae</taxon>
        <taxon>asterids</taxon>
        <taxon>campanulids</taxon>
        <taxon>Asterales</taxon>
        <taxon>Asteraceae</taxon>
        <taxon>Carduoideae</taxon>
        <taxon>Cardueae</taxon>
        <taxon>Centaureinae</taxon>
        <taxon>Centaurea</taxon>
    </lineage>
</organism>
<dbReference type="PANTHER" id="PTHR34685:SF2">
    <property type="entry name" value="RED CHLOROPHYLL CATABOLITE REDUCTASE, CHLOROPLASTIC"/>
    <property type="match status" value="1"/>
</dbReference>
<dbReference type="AlphaFoldDB" id="A0AA38SEL9"/>